<sequence>EQPKIQNLEAGIWNLEAGIWNLEAGIWNPKAGIWNLEVWLFFWMNSSGNKCSPAPFTPICFKGVEAIKPTSLDVEFSLFSGSFVGGGVAVFPALGQGSFRGTTPTELDEYSKAFYPQPFIFLLWGRVMSLDALLASGACKTDASGLSTDLDVCDDCPRLEILNPNFVKTWDQMDPRNVGLALRLRPGAGGNQMLLKRDSRLGPGVGRDQRLCASFRSDESKSFLAPRWMGLRVFREDTPIRAQFYGMIGGKRLVVVPQGRLIVRQGLPIHGEGHRLIVPPIRGRPLRNRGRCLGFIAVSFWRDQAVRSSCIDGDAEPKWARSLSGEHGASICFDEHGVSLSVSWRSWPWPVCGVVGVLQRA</sequence>
<proteinExistence type="predicted"/>
<evidence type="ECO:0000313" key="1">
    <source>
        <dbReference type="EMBL" id="KAH0922568.1"/>
    </source>
</evidence>
<feature type="non-terminal residue" evidence="1">
    <location>
        <position position="1"/>
    </location>
</feature>
<keyword evidence="2" id="KW-1185">Reference proteome</keyword>
<comment type="caution">
    <text evidence="1">The sequence shown here is derived from an EMBL/GenBank/DDBJ whole genome shotgun (WGS) entry which is preliminary data.</text>
</comment>
<reference evidence="1 2" key="1">
    <citation type="submission" date="2021-05" db="EMBL/GenBank/DDBJ databases">
        <title>Genome Assembly of Synthetic Allotetraploid Brassica napus Reveals Homoeologous Exchanges between Subgenomes.</title>
        <authorList>
            <person name="Davis J.T."/>
        </authorList>
    </citation>
    <scope>NUCLEOTIDE SEQUENCE [LARGE SCALE GENOMIC DNA]</scope>
    <source>
        <strain evidence="2">cv. Da-Ae</strain>
        <tissue evidence="1">Seedling</tissue>
    </source>
</reference>
<protein>
    <submittedName>
        <fullName evidence="1">Uncharacterized protein</fullName>
    </submittedName>
</protein>
<name>A0ABQ8D1C5_BRANA</name>
<organism evidence="1 2">
    <name type="scientific">Brassica napus</name>
    <name type="common">Rape</name>
    <dbReference type="NCBI Taxonomy" id="3708"/>
    <lineage>
        <taxon>Eukaryota</taxon>
        <taxon>Viridiplantae</taxon>
        <taxon>Streptophyta</taxon>
        <taxon>Embryophyta</taxon>
        <taxon>Tracheophyta</taxon>
        <taxon>Spermatophyta</taxon>
        <taxon>Magnoliopsida</taxon>
        <taxon>eudicotyledons</taxon>
        <taxon>Gunneridae</taxon>
        <taxon>Pentapetalae</taxon>
        <taxon>rosids</taxon>
        <taxon>malvids</taxon>
        <taxon>Brassicales</taxon>
        <taxon>Brassicaceae</taxon>
        <taxon>Brassiceae</taxon>
        <taxon>Brassica</taxon>
    </lineage>
</organism>
<dbReference type="EMBL" id="JAGKQM010000006">
    <property type="protein sequence ID" value="KAH0922568.1"/>
    <property type="molecule type" value="Genomic_DNA"/>
</dbReference>
<evidence type="ECO:0000313" key="2">
    <source>
        <dbReference type="Proteomes" id="UP000824890"/>
    </source>
</evidence>
<dbReference type="Proteomes" id="UP000824890">
    <property type="component" value="Unassembled WGS sequence"/>
</dbReference>
<gene>
    <name evidence="1" type="ORF">HID58_022586</name>
</gene>
<accession>A0ABQ8D1C5</accession>